<evidence type="ECO:0000313" key="2">
    <source>
        <dbReference type="EMBL" id="KAF9955627.1"/>
    </source>
</evidence>
<sequence>MSSAAGSLAQDMLLAFHDQQLSDITVMAFGQTFHLHRLILLRSGYFRTLILGQGDWIEKSRQAITIKFDDPYVTLQSFQRIIHWLYGIDFHFPEGAAPI</sequence>
<dbReference type="EMBL" id="JAAAHY010000893">
    <property type="protein sequence ID" value="KAF9955627.1"/>
    <property type="molecule type" value="Genomic_DNA"/>
</dbReference>
<protein>
    <recommendedName>
        <fullName evidence="1">BTB domain-containing protein</fullName>
    </recommendedName>
</protein>
<dbReference type="OrthoDB" id="6359943at2759"/>
<dbReference type="Pfam" id="PF00651">
    <property type="entry name" value="BTB"/>
    <property type="match status" value="1"/>
</dbReference>
<proteinExistence type="predicted"/>
<gene>
    <name evidence="2" type="ORF">BGZ70_010166</name>
</gene>
<dbReference type="PROSITE" id="PS50097">
    <property type="entry name" value="BTB"/>
    <property type="match status" value="1"/>
</dbReference>
<name>A0A9P6J078_MORAP</name>
<dbReference type="Gene3D" id="3.30.710.10">
    <property type="entry name" value="Potassium Channel Kv1.1, Chain A"/>
    <property type="match status" value="1"/>
</dbReference>
<keyword evidence="3" id="KW-1185">Reference proteome</keyword>
<dbReference type="PANTHER" id="PTHR47369:SF1">
    <property type="entry name" value="BTB_POZ DOMAIN-CONTAINING PROTEIN"/>
    <property type="match status" value="1"/>
</dbReference>
<evidence type="ECO:0000259" key="1">
    <source>
        <dbReference type="PROSITE" id="PS50097"/>
    </source>
</evidence>
<dbReference type="InterPro" id="IPR011333">
    <property type="entry name" value="SKP1/BTB/POZ_sf"/>
</dbReference>
<dbReference type="CDD" id="cd18186">
    <property type="entry name" value="BTB_POZ_ZBTB_KLHL-like"/>
    <property type="match status" value="1"/>
</dbReference>
<dbReference type="AlphaFoldDB" id="A0A9P6J078"/>
<feature type="non-terminal residue" evidence="2">
    <location>
        <position position="99"/>
    </location>
</feature>
<feature type="domain" description="BTB" evidence="1">
    <location>
        <begin position="22"/>
        <end position="94"/>
    </location>
</feature>
<dbReference type="Proteomes" id="UP000738359">
    <property type="component" value="Unassembled WGS sequence"/>
</dbReference>
<evidence type="ECO:0000313" key="3">
    <source>
        <dbReference type="Proteomes" id="UP000738359"/>
    </source>
</evidence>
<organism evidence="2 3">
    <name type="scientific">Mortierella alpina</name>
    <name type="common">Oleaginous fungus</name>
    <name type="synonym">Mortierella renispora</name>
    <dbReference type="NCBI Taxonomy" id="64518"/>
    <lineage>
        <taxon>Eukaryota</taxon>
        <taxon>Fungi</taxon>
        <taxon>Fungi incertae sedis</taxon>
        <taxon>Mucoromycota</taxon>
        <taxon>Mortierellomycotina</taxon>
        <taxon>Mortierellomycetes</taxon>
        <taxon>Mortierellales</taxon>
        <taxon>Mortierellaceae</taxon>
        <taxon>Mortierella</taxon>
    </lineage>
</organism>
<comment type="caution">
    <text evidence="2">The sequence shown here is derived from an EMBL/GenBank/DDBJ whole genome shotgun (WGS) entry which is preliminary data.</text>
</comment>
<reference evidence="2" key="1">
    <citation type="journal article" date="2020" name="Fungal Divers.">
        <title>Resolving the Mortierellaceae phylogeny through synthesis of multi-gene phylogenetics and phylogenomics.</title>
        <authorList>
            <person name="Vandepol N."/>
            <person name="Liber J."/>
            <person name="Desiro A."/>
            <person name="Na H."/>
            <person name="Kennedy M."/>
            <person name="Barry K."/>
            <person name="Grigoriev I.V."/>
            <person name="Miller A.N."/>
            <person name="O'Donnell K."/>
            <person name="Stajich J.E."/>
            <person name="Bonito G."/>
        </authorList>
    </citation>
    <scope>NUCLEOTIDE SEQUENCE</scope>
    <source>
        <strain evidence="2">CK1249</strain>
    </source>
</reference>
<dbReference type="InterPro" id="IPR000210">
    <property type="entry name" value="BTB/POZ_dom"/>
</dbReference>
<dbReference type="SUPFAM" id="SSF54695">
    <property type="entry name" value="POZ domain"/>
    <property type="match status" value="1"/>
</dbReference>
<dbReference type="PANTHER" id="PTHR47369">
    <property type="entry name" value="BTB/POZ DOMAIN-CONTAINING PROTEIN"/>
    <property type="match status" value="1"/>
</dbReference>
<accession>A0A9P6J078</accession>